<sequence length="247" mass="26700">RKLVLASSMVVYGEGAYACRHHGDVRPGTRSETALRAGRFEPGCPECGRPLEPGVVREDTSPDPRNVYADTKLAQEHLSASWARMTGGTVAALRYHNVYGPRMPLDTPYAGVAALFRSRLERGEAPLVFEDGQQLRDFVHVRDVARANVLALERLDDAEAARLRAYNISSGTPRSIAEMAKALADVYGGPAPQVTGGYRLGDVRHIVASPKRAREELGYEAQVPFSEGMDEFANATAAPAAPVGANR</sequence>
<evidence type="ECO:0000313" key="3">
    <source>
        <dbReference type="Proteomes" id="UP001597083"/>
    </source>
</evidence>
<dbReference type="Pfam" id="PF01370">
    <property type="entry name" value="Epimerase"/>
    <property type="match status" value="1"/>
</dbReference>
<proteinExistence type="predicted"/>
<dbReference type="Proteomes" id="UP001597083">
    <property type="component" value="Unassembled WGS sequence"/>
</dbReference>
<protein>
    <submittedName>
        <fullName evidence="2">NAD-dependent epimerase/dehydratase family protein</fullName>
    </submittedName>
</protein>
<evidence type="ECO:0000313" key="2">
    <source>
        <dbReference type="EMBL" id="MFD0855588.1"/>
    </source>
</evidence>
<keyword evidence="3" id="KW-1185">Reference proteome</keyword>
<feature type="domain" description="NAD-dependent epimerase/dehydratase" evidence="1">
    <location>
        <begin position="57"/>
        <end position="168"/>
    </location>
</feature>
<name>A0ABW3CPJ6_9ACTN</name>
<dbReference type="InterPro" id="IPR001509">
    <property type="entry name" value="Epimerase_deHydtase"/>
</dbReference>
<feature type="non-terminal residue" evidence="2">
    <location>
        <position position="1"/>
    </location>
</feature>
<evidence type="ECO:0000259" key="1">
    <source>
        <dbReference type="Pfam" id="PF01370"/>
    </source>
</evidence>
<comment type="caution">
    <text evidence="2">The sequence shown here is derived from an EMBL/GenBank/DDBJ whole genome shotgun (WGS) entry which is preliminary data.</text>
</comment>
<dbReference type="InterPro" id="IPR036291">
    <property type="entry name" value="NAD(P)-bd_dom_sf"/>
</dbReference>
<dbReference type="SUPFAM" id="SSF51735">
    <property type="entry name" value="NAD(P)-binding Rossmann-fold domains"/>
    <property type="match status" value="1"/>
</dbReference>
<gene>
    <name evidence="2" type="ORF">ACFQ07_25325</name>
</gene>
<accession>A0ABW3CPJ6</accession>
<dbReference type="InterPro" id="IPR050177">
    <property type="entry name" value="Lipid_A_modif_metabolic_enz"/>
</dbReference>
<dbReference type="EMBL" id="JBHTIR010003675">
    <property type="protein sequence ID" value="MFD0855588.1"/>
    <property type="molecule type" value="Genomic_DNA"/>
</dbReference>
<dbReference type="PANTHER" id="PTHR43245">
    <property type="entry name" value="BIFUNCTIONAL POLYMYXIN RESISTANCE PROTEIN ARNA"/>
    <property type="match status" value="1"/>
</dbReference>
<dbReference type="Gene3D" id="3.40.50.720">
    <property type="entry name" value="NAD(P)-binding Rossmann-like Domain"/>
    <property type="match status" value="1"/>
</dbReference>
<reference evidence="3" key="1">
    <citation type="journal article" date="2019" name="Int. J. Syst. Evol. Microbiol.">
        <title>The Global Catalogue of Microorganisms (GCM) 10K type strain sequencing project: providing services to taxonomists for standard genome sequencing and annotation.</title>
        <authorList>
            <consortium name="The Broad Institute Genomics Platform"/>
            <consortium name="The Broad Institute Genome Sequencing Center for Infectious Disease"/>
            <person name="Wu L."/>
            <person name="Ma J."/>
        </authorList>
    </citation>
    <scope>NUCLEOTIDE SEQUENCE [LARGE SCALE GENOMIC DNA]</scope>
    <source>
        <strain evidence="3">JCM 31696</strain>
    </source>
</reference>
<organism evidence="2 3">
    <name type="scientific">Actinomadura adrarensis</name>
    <dbReference type="NCBI Taxonomy" id="1819600"/>
    <lineage>
        <taxon>Bacteria</taxon>
        <taxon>Bacillati</taxon>
        <taxon>Actinomycetota</taxon>
        <taxon>Actinomycetes</taxon>
        <taxon>Streptosporangiales</taxon>
        <taxon>Thermomonosporaceae</taxon>
        <taxon>Actinomadura</taxon>
    </lineage>
</organism>
<dbReference type="PANTHER" id="PTHR43245:SF13">
    <property type="entry name" value="UDP-D-APIOSE_UDP-D-XYLOSE SYNTHASE 2"/>
    <property type="match status" value="1"/>
</dbReference>